<name>A0A0G0UH95_9BACT</name>
<protein>
    <recommendedName>
        <fullName evidence="3">Translin</fullName>
    </recommendedName>
</protein>
<dbReference type="SUPFAM" id="SSF74784">
    <property type="entry name" value="Translin"/>
    <property type="match status" value="1"/>
</dbReference>
<dbReference type="PANTHER" id="PTHR10741">
    <property type="entry name" value="TRANSLIN AND TRANSLIN ASSOCIATED PROTEIN X"/>
    <property type="match status" value="1"/>
</dbReference>
<accession>A0A0G0UH95</accession>
<proteinExistence type="predicted"/>
<reference evidence="1 2" key="1">
    <citation type="journal article" date="2015" name="Nature">
        <title>rRNA introns, odd ribosomes, and small enigmatic genomes across a large radiation of phyla.</title>
        <authorList>
            <person name="Brown C.T."/>
            <person name="Hug L.A."/>
            <person name="Thomas B.C."/>
            <person name="Sharon I."/>
            <person name="Castelle C.J."/>
            <person name="Singh A."/>
            <person name="Wilkins M.J."/>
            <person name="Williams K.H."/>
            <person name="Banfield J.F."/>
        </authorList>
    </citation>
    <scope>NUCLEOTIDE SEQUENCE [LARGE SCALE GENOMIC DNA]</scope>
</reference>
<dbReference type="CDD" id="cd14820">
    <property type="entry name" value="TRAX"/>
    <property type="match status" value="1"/>
</dbReference>
<comment type="caution">
    <text evidence="1">The sequence shown here is derived from an EMBL/GenBank/DDBJ whole genome shotgun (WGS) entry which is preliminary data.</text>
</comment>
<evidence type="ECO:0008006" key="3">
    <source>
        <dbReference type="Google" id="ProtNLM"/>
    </source>
</evidence>
<dbReference type="Pfam" id="PF01997">
    <property type="entry name" value="Translin"/>
    <property type="match status" value="1"/>
</dbReference>
<evidence type="ECO:0000313" key="2">
    <source>
        <dbReference type="Proteomes" id="UP000034616"/>
    </source>
</evidence>
<dbReference type="Proteomes" id="UP000034616">
    <property type="component" value="Unassembled WGS sequence"/>
</dbReference>
<sequence length="198" mass="22767">MMGYVHIFMKLPLIFRNMQKQFVNAQQGRSAVIHASNDALNRSKRAIFALHRGNAQTATTLLEEAKICFQDAERRFRTSPELKHEGSYQAAREEYTEAMIFADYLRGGRFSISEPRIADPQVFLAGLSDATGEIVRYAIRQATHGNREEVTRAHETIEMIIHFLLELDLTGYLRQKFDQGKKNLRTIEDILYDLSLKS</sequence>
<gene>
    <name evidence="1" type="ORF">UU35_C0007G0032</name>
</gene>
<dbReference type="InterPro" id="IPR002848">
    <property type="entry name" value="Translin_fam"/>
</dbReference>
<dbReference type="InterPro" id="IPR036081">
    <property type="entry name" value="Translin_sf"/>
</dbReference>
<dbReference type="EMBL" id="LCAH01000007">
    <property type="protein sequence ID" value="KKR86886.1"/>
    <property type="molecule type" value="Genomic_DNA"/>
</dbReference>
<dbReference type="AlphaFoldDB" id="A0A0G0UH95"/>
<dbReference type="GO" id="GO:0043565">
    <property type="term" value="F:sequence-specific DNA binding"/>
    <property type="evidence" value="ECO:0007669"/>
    <property type="project" value="InterPro"/>
</dbReference>
<evidence type="ECO:0000313" key="1">
    <source>
        <dbReference type="EMBL" id="KKR86886.1"/>
    </source>
</evidence>
<dbReference type="Gene3D" id="1.20.58.2140">
    <property type="match status" value="1"/>
</dbReference>
<organism evidence="1 2">
    <name type="scientific">Candidatus Uhrbacteria bacterium GW2011_GWC2_41_11</name>
    <dbReference type="NCBI Taxonomy" id="1618985"/>
    <lineage>
        <taxon>Bacteria</taxon>
        <taxon>Candidatus Uhriibacteriota</taxon>
    </lineage>
</organism>